<dbReference type="GO" id="GO:0000287">
    <property type="term" value="F:magnesium ion binding"/>
    <property type="evidence" value="ECO:0007669"/>
    <property type="project" value="InterPro"/>
</dbReference>
<feature type="binding site" evidence="10">
    <location>
        <position position="314"/>
    </location>
    <ligand>
        <name>Mg(2+)</name>
        <dbReference type="ChEBI" id="CHEBI:18420"/>
        <label>2</label>
    </ligand>
</feature>
<dbReference type="AlphaFoldDB" id="A0A1X2IGA9"/>
<reference evidence="13 14" key="1">
    <citation type="submission" date="2016-07" db="EMBL/GenBank/DDBJ databases">
        <title>Pervasive Adenine N6-methylation of Active Genes in Fungi.</title>
        <authorList>
            <consortium name="DOE Joint Genome Institute"/>
            <person name="Mondo S.J."/>
            <person name="Dannebaum R.O."/>
            <person name="Kuo R.C."/>
            <person name="Labutti K."/>
            <person name="Haridas S."/>
            <person name="Kuo A."/>
            <person name="Salamov A."/>
            <person name="Ahrendt S.R."/>
            <person name="Lipzen A."/>
            <person name="Sullivan W."/>
            <person name="Andreopoulos W.B."/>
            <person name="Clum A."/>
            <person name="Lindquist E."/>
            <person name="Daum C."/>
            <person name="Ramamoorthy G.K."/>
            <person name="Gryganskyi A."/>
            <person name="Culley D."/>
            <person name="Magnuson J.K."/>
            <person name="James T.Y."/>
            <person name="O'Malley M.A."/>
            <person name="Stajich J.E."/>
            <person name="Spatafora J.W."/>
            <person name="Visel A."/>
            <person name="Grigoriev I.V."/>
        </authorList>
    </citation>
    <scope>NUCLEOTIDE SEQUENCE [LARGE SCALE GENOMIC DNA]</scope>
    <source>
        <strain evidence="13 14">NRRL 1336</strain>
    </source>
</reference>
<feature type="domain" description="Inositol 1,3,4-trisphosphate 5/6-kinase ATP-grasp" evidence="11">
    <location>
        <begin position="126"/>
        <end position="335"/>
    </location>
</feature>
<dbReference type="GO" id="GO:0032957">
    <property type="term" value="P:inositol trisphosphate metabolic process"/>
    <property type="evidence" value="ECO:0007669"/>
    <property type="project" value="InterPro"/>
</dbReference>
<evidence type="ECO:0000259" key="12">
    <source>
        <dbReference type="Pfam" id="PF17927"/>
    </source>
</evidence>
<feature type="binding site" evidence="9">
    <location>
        <position position="106"/>
    </location>
    <ligand>
        <name>ATP</name>
        <dbReference type="ChEBI" id="CHEBI:30616"/>
    </ligand>
</feature>
<evidence type="ECO:0000259" key="11">
    <source>
        <dbReference type="Pfam" id="PF05770"/>
    </source>
</evidence>
<evidence type="ECO:0000256" key="7">
    <source>
        <dbReference type="ARBA" id="ARBA00022842"/>
    </source>
</evidence>
<dbReference type="GO" id="GO:0005524">
    <property type="term" value="F:ATP binding"/>
    <property type="evidence" value="ECO:0007669"/>
    <property type="project" value="UniProtKB-KW"/>
</dbReference>
<dbReference type="EC" id="2.7.1.134" evidence="8"/>
<feature type="binding site" evidence="9">
    <location>
        <begin position="191"/>
        <end position="202"/>
    </location>
    <ligand>
        <name>ATP</name>
        <dbReference type="ChEBI" id="CHEBI:30616"/>
    </ligand>
</feature>
<evidence type="ECO:0000256" key="5">
    <source>
        <dbReference type="ARBA" id="ARBA00022777"/>
    </source>
</evidence>
<protein>
    <recommendedName>
        <fullName evidence="8">Inositol-tetrakisphosphate 1-kinase</fullName>
        <ecNumber evidence="8">2.7.1.134</ecNumber>
    </recommendedName>
</protein>
<keyword evidence="2 8" id="KW-0808">Transferase</keyword>
<feature type="binding site" evidence="9">
    <location>
        <position position="59"/>
    </location>
    <ligand>
        <name>1D-myo-inositol 1,3,4-trisphosphate</name>
        <dbReference type="ChEBI" id="CHEBI:58414"/>
    </ligand>
</feature>
<feature type="binding site" evidence="9">
    <location>
        <position position="152"/>
    </location>
    <ligand>
        <name>ATP</name>
        <dbReference type="ChEBI" id="CHEBI:30616"/>
    </ligand>
</feature>
<dbReference type="Pfam" id="PF05770">
    <property type="entry name" value="Ins134_P3_kin"/>
    <property type="match status" value="1"/>
</dbReference>
<dbReference type="Gene3D" id="3.30.1490.220">
    <property type="match status" value="1"/>
</dbReference>
<dbReference type="PANTHER" id="PTHR14217:SF1">
    <property type="entry name" value="INOSITOL-TETRAKISPHOSPHATE 1-KINASE"/>
    <property type="match status" value="1"/>
</dbReference>
<gene>
    <name evidence="13" type="ORF">BCR42DRAFT_416198</name>
</gene>
<feature type="binding site" evidence="9">
    <location>
        <position position="217"/>
    </location>
    <ligand>
        <name>ATP</name>
        <dbReference type="ChEBI" id="CHEBI:30616"/>
    </ligand>
</feature>
<comment type="subunit">
    <text evidence="8">Monomer.</text>
</comment>
<comment type="similarity">
    <text evidence="1 8">Belongs to the ITPK1 family.</text>
</comment>
<dbReference type="Gene3D" id="3.40.50.11370">
    <property type="match status" value="1"/>
</dbReference>
<evidence type="ECO:0000256" key="10">
    <source>
        <dbReference type="PIRSR" id="PIRSR038186-2"/>
    </source>
</evidence>
<evidence type="ECO:0000313" key="13">
    <source>
        <dbReference type="EMBL" id="ORZ15950.1"/>
    </source>
</evidence>
<feature type="binding site" evidence="10">
    <location>
        <position position="300"/>
    </location>
    <ligand>
        <name>Mg(2+)</name>
        <dbReference type="ChEBI" id="CHEBI:18420"/>
        <label>1</label>
    </ligand>
</feature>
<dbReference type="PANTHER" id="PTHR14217">
    <property type="entry name" value="INOSITOL-TETRAKISPHOSPHATE 1-KINASE"/>
    <property type="match status" value="1"/>
</dbReference>
<feature type="binding site" evidence="9">
    <location>
        <position position="320"/>
    </location>
    <ligand>
        <name>1D-myo-inositol 1,3,4-trisphosphate</name>
        <dbReference type="ChEBI" id="CHEBI:58414"/>
    </ligand>
</feature>
<dbReference type="OrthoDB" id="25308at2759"/>
<feature type="binding site" evidence="9">
    <location>
        <position position="18"/>
    </location>
    <ligand>
        <name>1D-myo-inositol 1,3,4-trisphosphate</name>
        <dbReference type="ChEBI" id="CHEBI:58414"/>
    </ligand>
</feature>
<dbReference type="GO" id="GO:0005737">
    <property type="term" value="C:cytoplasm"/>
    <property type="evidence" value="ECO:0007669"/>
    <property type="project" value="TreeGrafter"/>
</dbReference>
<evidence type="ECO:0000256" key="2">
    <source>
        <dbReference type="ARBA" id="ARBA00022679"/>
    </source>
</evidence>
<feature type="binding site" evidence="10">
    <location>
        <position position="314"/>
    </location>
    <ligand>
        <name>Mg(2+)</name>
        <dbReference type="ChEBI" id="CHEBI:18420"/>
        <label>1</label>
    </ligand>
</feature>
<feature type="binding site" evidence="9">
    <location>
        <position position="316"/>
    </location>
    <ligand>
        <name>1D-myo-inositol 1,3,4-trisphosphate</name>
        <dbReference type="ChEBI" id="CHEBI:58414"/>
    </ligand>
</feature>
<dbReference type="SUPFAM" id="SSF56059">
    <property type="entry name" value="Glutathione synthetase ATP-binding domain-like"/>
    <property type="match status" value="1"/>
</dbReference>
<comment type="function">
    <text evidence="8">Kinase that can phosphorylate various inositol polyphosphate such as Ins(3,4,5,6)P4 or Ins(1,3,4)P3.</text>
</comment>
<feature type="domain" description="Inositol-tetrakisphosphate 1-kinase N-terminal" evidence="12">
    <location>
        <begin position="10"/>
        <end position="99"/>
    </location>
</feature>
<dbReference type="GO" id="GO:0052726">
    <property type="term" value="F:inositol-1,3,4-trisphosphate 5-kinase activity"/>
    <property type="evidence" value="ECO:0007669"/>
    <property type="project" value="InterPro"/>
</dbReference>
<proteinExistence type="inferred from homology"/>
<dbReference type="Pfam" id="PF17927">
    <property type="entry name" value="Ins134_P3_kin_N"/>
    <property type="match status" value="1"/>
</dbReference>
<accession>A0A1X2IGA9</accession>
<dbReference type="Proteomes" id="UP000193560">
    <property type="component" value="Unassembled WGS sequence"/>
</dbReference>
<evidence type="ECO:0000256" key="4">
    <source>
        <dbReference type="ARBA" id="ARBA00022741"/>
    </source>
</evidence>
<evidence type="ECO:0000256" key="6">
    <source>
        <dbReference type="ARBA" id="ARBA00022840"/>
    </source>
</evidence>
<comment type="cofactor">
    <cofactor evidence="8 10">
        <name>Mg(2+)</name>
        <dbReference type="ChEBI" id="CHEBI:18420"/>
    </cofactor>
    <text evidence="8 10">Binds 2 magnesium ions per subunit.</text>
</comment>
<dbReference type="EMBL" id="MCGE01000012">
    <property type="protein sequence ID" value="ORZ15950.1"/>
    <property type="molecule type" value="Genomic_DNA"/>
</dbReference>
<keyword evidence="7 8" id="KW-0460">Magnesium</keyword>
<dbReference type="STRING" id="90262.A0A1X2IGA9"/>
<keyword evidence="6 8" id="KW-0067">ATP-binding</keyword>
<comment type="catalytic activity">
    <reaction evidence="8">
        <text>1D-myo-inositol 3,4,5,6-tetrakisphosphate + ATP = 1D-myo-inositol 1,3,4,5,6-pentakisphosphate + ADP + H(+)</text>
        <dbReference type="Rhea" id="RHEA:12452"/>
        <dbReference type="ChEBI" id="CHEBI:15378"/>
        <dbReference type="ChEBI" id="CHEBI:30616"/>
        <dbReference type="ChEBI" id="CHEBI:57539"/>
        <dbReference type="ChEBI" id="CHEBI:57733"/>
        <dbReference type="ChEBI" id="CHEBI:456216"/>
        <dbReference type="EC" id="2.7.1.134"/>
    </reaction>
</comment>
<keyword evidence="14" id="KW-1185">Reference proteome</keyword>
<evidence type="ECO:0000256" key="1">
    <source>
        <dbReference type="ARBA" id="ARBA00009601"/>
    </source>
</evidence>
<dbReference type="GO" id="GO:0052725">
    <property type="term" value="F:inositol-1,3,4-trisphosphate 6-kinase activity"/>
    <property type="evidence" value="ECO:0007669"/>
    <property type="project" value="InterPro"/>
</dbReference>
<dbReference type="PIRSF" id="PIRSF038186">
    <property type="entry name" value="ITPK"/>
    <property type="match status" value="1"/>
</dbReference>
<keyword evidence="3 8" id="KW-0479">Metal-binding</keyword>
<evidence type="ECO:0000256" key="8">
    <source>
        <dbReference type="PIRNR" id="PIRNR038186"/>
    </source>
</evidence>
<dbReference type="InterPro" id="IPR008656">
    <property type="entry name" value="Inositol_tetrakis-P_1-kinase"/>
</dbReference>
<evidence type="ECO:0000313" key="14">
    <source>
        <dbReference type="Proteomes" id="UP000193560"/>
    </source>
</evidence>
<feature type="binding site" evidence="9">
    <location>
        <position position="163"/>
    </location>
    <ligand>
        <name>1D-myo-inositol 1,3,4-trisphosphate</name>
        <dbReference type="ChEBI" id="CHEBI:58414"/>
    </ligand>
</feature>
<feature type="binding site" evidence="9">
    <location>
        <position position="202"/>
    </location>
    <ligand>
        <name>1D-myo-inositol 1,3,4-trisphosphate</name>
        <dbReference type="ChEBI" id="CHEBI:58414"/>
    </ligand>
</feature>
<name>A0A1X2IGA9_9FUNG</name>
<dbReference type="GO" id="GO:0047325">
    <property type="term" value="F:inositol-3,4,5,6-tetrakisphosphate 1-kinase activity"/>
    <property type="evidence" value="ECO:0007669"/>
    <property type="project" value="UniProtKB-EC"/>
</dbReference>
<feature type="binding site" evidence="10">
    <location>
        <position position="316"/>
    </location>
    <ligand>
        <name>Mg(2+)</name>
        <dbReference type="ChEBI" id="CHEBI:18420"/>
        <label>2</label>
    </ligand>
</feature>
<sequence length="343" mass="39503">MTCSMKRWTVGLVFTKKKIERSGFIGIEDYAREHGLDIVLVDLSQSIDNQGPFDLIVHKMSDVVARMEQGDDDSRIQYERFITYCNKHPQMIVLDKWENIKMVLDRAKTFDYLCPSIDSHDLLFKIPEYIPLDSAKSIFQVAEDLSFPVMCKRRSACSSTEAHQMTIIPSAQHLTKAWTEHYGDKEPIIIQKFIQHDGVIIKVYVADGHIHVSTRPSFINVTQDADLIYFDSQKLPKTFDTGLQHQSASSAPDDCLQKAVLSSDTSNIRTQKIALIDHDALKIMADELRKRLKLTFFGFDVLLESYTNDYYVVDVNYFPSFKNVPHFQSMFVDILKKTLEERN</sequence>
<keyword evidence="5 8" id="KW-0418">Kinase</keyword>
<organism evidence="13 14">
    <name type="scientific">Absidia repens</name>
    <dbReference type="NCBI Taxonomy" id="90262"/>
    <lineage>
        <taxon>Eukaryota</taxon>
        <taxon>Fungi</taxon>
        <taxon>Fungi incertae sedis</taxon>
        <taxon>Mucoromycota</taxon>
        <taxon>Mucoromycotina</taxon>
        <taxon>Mucoromycetes</taxon>
        <taxon>Mucorales</taxon>
        <taxon>Cunninghamellaceae</taxon>
        <taxon>Absidia</taxon>
    </lineage>
</organism>
<dbReference type="InterPro" id="IPR040464">
    <property type="entry name" value="InsP(3)kin_ATP-grasp"/>
</dbReference>
<evidence type="ECO:0000256" key="9">
    <source>
        <dbReference type="PIRSR" id="PIRSR038186-1"/>
    </source>
</evidence>
<evidence type="ECO:0000256" key="3">
    <source>
        <dbReference type="ARBA" id="ARBA00022723"/>
    </source>
</evidence>
<comment type="caution">
    <text evidence="13">The sequence shown here is derived from an EMBL/GenBank/DDBJ whole genome shotgun (WGS) entry which is preliminary data.</text>
</comment>
<dbReference type="InterPro" id="IPR041429">
    <property type="entry name" value="ITPK1_N"/>
</dbReference>
<keyword evidence="4 8" id="KW-0547">Nucleotide-binding</keyword>